<sequence length="777" mass="81234">MAAMVERPMSVSMRSSMESVVGGNNGGATTTGAASSSPRLRRRESVEVIDVDSFVDDDDLPGPHPPHHPSPALRPPAPAPAVAVATTSSSNPRPLQRRRQMVPVPPETETITLLDSDEEPESGVSSGPAASDGSGGGGGAFRRAPPRIRLMSPPPPRPSSHRRTPVPPVPPIPRRYSGHTSLPMRRWPPAHPNSNHHHHSHSHPHHPPVRPIAQPFDFEARVGGTPEAGPSNSSNNNTRRRSRAPPANGPTVAAAPPSHHVPTMGFGGALLSSFRDNNNNNNNQQLRTGGMGLRLRSGSGATNHQQQQQQQQPPQPGLFARASAAASGIASRLTRGLGTIGMDLGYMPLAGAGGVGADHPIAVNPWTHDDATLARILAEAELQDLFGEFGQRHFLRHLARDQPHHHHHHHHHPRGGGGGGGHQQLNQPLENMMYQASYTHPRPPEPGFTHEFALDANGSSRSSSSSSSSGSGGNAGSKSPVDLSSPIVIDDEESMDGTSHQPSSSTGGSSGMKGGGAKARRTSSSSSSSGSSVKMSTMLVCARCLDPLVLSAGLTNVEQERRKVWALRCGHMVDGKCLKEIEQPPPAAAEVSTLLNGKKVDVKGKGKARAVVIAEDGEAGKAANAMLVDNHNNNNTNSIRSRLRSHSSRSIGSSSSVPSIPSAPSTSLAETRRKGGGGGGGGGGRKQSKKNANAIEEEYQFLCPVAGCGRVHVSVKVGGEWRPERDEDRKKVGPGGGRRGVVKFPADDLMVADAVLGGGAGGVGVDVRGRGAVPVFA</sequence>
<feature type="region of interest" description="Disordered" evidence="1">
    <location>
        <begin position="401"/>
        <end position="532"/>
    </location>
</feature>
<feature type="compositionally biased region" description="Polar residues" evidence="1">
    <location>
        <begin position="423"/>
        <end position="438"/>
    </location>
</feature>
<feature type="compositionally biased region" description="Acidic residues" evidence="1">
    <location>
        <begin position="47"/>
        <end position="60"/>
    </location>
</feature>
<feature type="compositionally biased region" description="Gly residues" evidence="1">
    <location>
        <begin position="676"/>
        <end position="685"/>
    </location>
</feature>
<feature type="compositionally biased region" description="Low complexity" evidence="1">
    <location>
        <begin position="122"/>
        <end position="132"/>
    </location>
</feature>
<protein>
    <submittedName>
        <fullName evidence="2">Uncharacterized protein</fullName>
    </submittedName>
</protein>
<dbReference type="EMBL" id="KZ302333">
    <property type="protein sequence ID" value="PFH45584.1"/>
    <property type="molecule type" value="Genomic_DNA"/>
</dbReference>
<feature type="compositionally biased region" description="Gly residues" evidence="1">
    <location>
        <begin position="508"/>
        <end position="517"/>
    </location>
</feature>
<feature type="compositionally biased region" description="Basic residues" evidence="1">
    <location>
        <begin position="194"/>
        <end position="208"/>
    </location>
</feature>
<proteinExistence type="predicted"/>
<feature type="compositionally biased region" description="Low complexity" evidence="1">
    <location>
        <begin position="497"/>
        <end position="507"/>
    </location>
</feature>
<evidence type="ECO:0000313" key="2">
    <source>
        <dbReference type="EMBL" id="PFH45584.1"/>
    </source>
</evidence>
<dbReference type="OrthoDB" id="2507647at2759"/>
<organism evidence="2 3">
    <name type="scientific">Amanita thiersii Skay4041</name>
    <dbReference type="NCBI Taxonomy" id="703135"/>
    <lineage>
        <taxon>Eukaryota</taxon>
        <taxon>Fungi</taxon>
        <taxon>Dikarya</taxon>
        <taxon>Basidiomycota</taxon>
        <taxon>Agaricomycotina</taxon>
        <taxon>Agaricomycetes</taxon>
        <taxon>Agaricomycetidae</taxon>
        <taxon>Agaricales</taxon>
        <taxon>Pluteineae</taxon>
        <taxon>Amanitaceae</taxon>
        <taxon>Amanita</taxon>
    </lineage>
</organism>
<dbReference type="STRING" id="703135.A0A2A9N8V1"/>
<evidence type="ECO:0000313" key="3">
    <source>
        <dbReference type="Proteomes" id="UP000242287"/>
    </source>
</evidence>
<feature type="compositionally biased region" description="Low complexity" evidence="1">
    <location>
        <begin position="1"/>
        <end position="37"/>
    </location>
</feature>
<feature type="compositionally biased region" description="Low complexity" evidence="1">
    <location>
        <begin position="630"/>
        <end position="640"/>
    </location>
</feature>
<dbReference type="Proteomes" id="UP000242287">
    <property type="component" value="Unassembled WGS sequence"/>
</dbReference>
<gene>
    <name evidence="2" type="ORF">AMATHDRAFT_44050</name>
</gene>
<feature type="region of interest" description="Disordered" evidence="1">
    <location>
        <begin position="629"/>
        <end position="690"/>
    </location>
</feature>
<feature type="compositionally biased region" description="Low complexity" evidence="1">
    <location>
        <begin position="648"/>
        <end position="667"/>
    </location>
</feature>
<reference evidence="2 3" key="1">
    <citation type="submission" date="2014-02" db="EMBL/GenBank/DDBJ databases">
        <title>Transposable element dynamics among asymbiotic and ectomycorrhizal Amanita fungi.</title>
        <authorList>
            <consortium name="DOE Joint Genome Institute"/>
            <person name="Hess J."/>
            <person name="Skrede I."/>
            <person name="Wolfe B."/>
            <person name="LaButti K."/>
            <person name="Ohm R.A."/>
            <person name="Grigoriev I.V."/>
            <person name="Pringle A."/>
        </authorList>
    </citation>
    <scope>NUCLEOTIDE SEQUENCE [LARGE SCALE GENOMIC DNA]</scope>
    <source>
        <strain evidence="2 3">SKay4041</strain>
    </source>
</reference>
<feature type="compositionally biased region" description="Basic residues" evidence="1">
    <location>
        <begin position="401"/>
        <end position="414"/>
    </location>
</feature>
<accession>A0A2A9N8V1</accession>
<dbReference type="AlphaFoldDB" id="A0A2A9N8V1"/>
<feature type="region of interest" description="Disordered" evidence="1">
    <location>
        <begin position="1"/>
        <end position="317"/>
    </location>
</feature>
<feature type="compositionally biased region" description="Low complexity" evidence="1">
    <location>
        <begin position="523"/>
        <end position="532"/>
    </location>
</feature>
<feature type="compositionally biased region" description="Low complexity" evidence="1">
    <location>
        <begin position="277"/>
        <end position="312"/>
    </location>
</feature>
<feature type="compositionally biased region" description="Pro residues" evidence="1">
    <location>
        <begin position="62"/>
        <end position="79"/>
    </location>
</feature>
<keyword evidence="3" id="KW-1185">Reference proteome</keyword>
<evidence type="ECO:0000256" key="1">
    <source>
        <dbReference type="SAM" id="MobiDB-lite"/>
    </source>
</evidence>
<feature type="compositionally biased region" description="Low complexity" evidence="1">
    <location>
        <begin position="458"/>
        <end position="469"/>
    </location>
</feature>
<name>A0A2A9N8V1_9AGAR</name>